<feature type="domain" description="Tubulin/FtsZ GTPase" evidence="8">
    <location>
        <begin position="70"/>
        <end position="235"/>
    </location>
</feature>
<protein>
    <recommendedName>
        <fullName evidence="7">Tubulin alpha chain</fullName>
    </recommendedName>
</protein>
<evidence type="ECO:0000313" key="9">
    <source>
        <dbReference type="EMBL" id="VDP85067.1"/>
    </source>
</evidence>
<dbReference type="Pfam" id="PF00091">
    <property type="entry name" value="Tubulin"/>
    <property type="match status" value="1"/>
</dbReference>
<dbReference type="GO" id="GO:0016787">
    <property type="term" value="F:hydrolase activity"/>
    <property type="evidence" value="ECO:0007669"/>
    <property type="project" value="UniProtKB-KW"/>
</dbReference>
<keyword evidence="2 7" id="KW-0493">Microtubule</keyword>
<dbReference type="EMBL" id="UZAN01047138">
    <property type="protein sequence ID" value="VDP85067.1"/>
    <property type="molecule type" value="Genomic_DNA"/>
</dbReference>
<dbReference type="WBParaSite" id="ECPE_0000928601-mRNA-1">
    <property type="protein sequence ID" value="ECPE_0000928601-mRNA-1"/>
    <property type="gene ID" value="ECPE_0000928601"/>
</dbReference>
<dbReference type="Proteomes" id="UP000272942">
    <property type="component" value="Unassembled WGS sequence"/>
</dbReference>
<evidence type="ECO:0000259" key="8">
    <source>
        <dbReference type="SMART" id="SM00864"/>
    </source>
</evidence>
<comment type="subunit">
    <text evidence="7">Dimer of alpha and beta chains. A typical microtubule is a hollow water-filled tube with an outer diameter of 25 nm and an inner diameter of 15 nM. Alpha-beta heterodimers associate head-to-tail to form protofilaments running lengthwise along the microtubule wall with the beta-tubulin subunit facing the microtubule plus end conferring a structural polarity. Microtubules usually have 13 protofilaments but different protofilament numbers can be found in some organisms and specialized cells.</text>
</comment>
<evidence type="ECO:0000256" key="4">
    <source>
        <dbReference type="ARBA" id="ARBA00022801"/>
    </source>
</evidence>
<evidence type="ECO:0000313" key="10">
    <source>
        <dbReference type="Proteomes" id="UP000272942"/>
    </source>
</evidence>
<comment type="similarity">
    <text evidence="1 7">Belongs to the tubulin family.</text>
</comment>
<reference evidence="11" key="1">
    <citation type="submission" date="2016-06" db="UniProtKB">
        <authorList>
            <consortium name="WormBaseParasite"/>
        </authorList>
    </citation>
    <scope>IDENTIFICATION</scope>
</reference>
<evidence type="ECO:0000313" key="11">
    <source>
        <dbReference type="WBParaSite" id="ECPE_0000928601-mRNA-1"/>
    </source>
</evidence>
<dbReference type="InterPro" id="IPR002452">
    <property type="entry name" value="Alpha_tubulin"/>
</dbReference>
<evidence type="ECO:0000256" key="5">
    <source>
        <dbReference type="ARBA" id="ARBA00023134"/>
    </source>
</evidence>
<dbReference type="PANTHER" id="PTHR11588">
    <property type="entry name" value="TUBULIN"/>
    <property type="match status" value="1"/>
</dbReference>
<dbReference type="InterPro" id="IPR017975">
    <property type="entry name" value="Tubulin_CS"/>
</dbReference>
<sequence>MGPEELEFLESFMAEFHDDGEIINCFIGQCGTQMSFACWELFCLEHGIRPDGTMIEPDADPEDPLAPRPVVSFFKETDRNRFVPRTIIMDTEPSVVDEIRSGVYRGLFNTENLITGLEDAASNFARGFYSCATKMMPKTMNSVRKEVEKSDNLQAICIYHSFGGGTGSGTTCKLMEAIDSEYAKCPKIELTVYPGQEMCGAVVEPYNAVLCSSTTDETADITVLVDNQALVRMCT</sequence>
<evidence type="ECO:0000256" key="2">
    <source>
        <dbReference type="ARBA" id="ARBA00022701"/>
    </source>
</evidence>
<proteinExistence type="inferred from homology"/>
<dbReference type="SUPFAM" id="SSF52490">
    <property type="entry name" value="Tubulin nucleotide-binding domain-like"/>
    <property type="match status" value="1"/>
</dbReference>
<dbReference type="GO" id="GO:0007017">
    <property type="term" value="P:microtubule-based process"/>
    <property type="evidence" value="ECO:0007669"/>
    <property type="project" value="InterPro"/>
</dbReference>
<dbReference type="PRINTS" id="PR01162">
    <property type="entry name" value="ALPHATUBULIN"/>
</dbReference>
<dbReference type="GO" id="GO:0005525">
    <property type="term" value="F:GTP binding"/>
    <property type="evidence" value="ECO:0007669"/>
    <property type="project" value="UniProtKB-UniRule"/>
</dbReference>
<dbReference type="PRINTS" id="PR01161">
    <property type="entry name" value="TUBULIN"/>
</dbReference>
<dbReference type="AlphaFoldDB" id="A0A183AQM3"/>
<comment type="catalytic activity">
    <reaction evidence="6">
        <text>GTP + H2O = GDP + phosphate + H(+)</text>
        <dbReference type="Rhea" id="RHEA:19669"/>
        <dbReference type="ChEBI" id="CHEBI:15377"/>
        <dbReference type="ChEBI" id="CHEBI:15378"/>
        <dbReference type="ChEBI" id="CHEBI:37565"/>
        <dbReference type="ChEBI" id="CHEBI:43474"/>
        <dbReference type="ChEBI" id="CHEBI:58189"/>
    </reaction>
    <physiologicalReaction direction="left-to-right" evidence="6">
        <dbReference type="Rhea" id="RHEA:19670"/>
    </physiologicalReaction>
</comment>
<dbReference type="GO" id="GO:0005874">
    <property type="term" value="C:microtubule"/>
    <property type="evidence" value="ECO:0007669"/>
    <property type="project" value="UniProtKB-KW"/>
</dbReference>
<dbReference type="InterPro" id="IPR000217">
    <property type="entry name" value="Tubulin"/>
</dbReference>
<name>A0A183AQM3_9TREM</name>
<evidence type="ECO:0000256" key="3">
    <source>
        <dbReference type="ARBA" id="ARBA00022741"/>
    </source>
</evidence>
<keyword evidence="10" id="KW-1185">Reference proteome</keyword>
<dbReference type="PROSITE" id="PS00227">
    <property type="entry name" value="TUBULIN"/>
    <property type="match status" value="1"/>
</dbReference>
<organism evidence="11">
    <name type="scientific">Echinostoma caproni</name>
    <dbReference type="NCBI Taxonomy" id="27848"/>
    <lineage>
        <taxon>Eukaryota</taxon>
        <taxon>Metazoa</taxon>
        <taxon>Spiralia</taxon>
        <taxon>Lophotrochozoa</taxon>
        <taxon>Platyhelminthes</taxon>
        <taxon>Trematoda</taxon>
        <taxon>Digenea</taxon>
        <taxon>Plagiorchiida</taxon>
        <taxon>Echinostomata</taxon>
        <taxon>Echinostomatoidea</taxon>
        <taxon>Echinostomatidae</taxon>
        <taxon>Echinostoma</taxon>
    </lineage>
</organism>
<accession>A0A183AQM3</accession>
<keyword evidence="3 7" id="KW-0547">Nucleotide-binding</keyword>
<dbReference type="GO" id="GO:0005200">
    <property type="term" value="F:structural constituent of cytoskeleton"/>
    <property type="evidence" value="ECO:0007669"/>
    <property type="project" value="InterPro"/>
</dbReference>
<dbReference type="InterPro" id="IPR003008">
    <property type="entry name" value="Tubulin_FtsZ_GTPase"/>
</dbReference>
<dbReference type="InterPro" id="IPR036525">
    <property type="entry name" value="Tubulin/FtsZ_GTPase_sf"/>
</dbReference>
<dbReference type="OrthoDB" id="6257981at2759"/>
<evidence type="ECO:0000256" key="7">
    <source>
        <dbReference type="RuleBase" id="RU000352"/>
    </source>
</evidence>
<evidence type="ECO:0000256" key="1">
    <source>
        <dbReference type="ARBA" id="ARBA00009636"/>
    </source>
</evidence>
<gene>
    <name evidence="9" type="ORF">ECPE_LOCUS9258</name>
</gene>
<keyword evidence="5 7" id="KW-0342">GTP-binding</keyword>
<comment type="function">
    <text evidence="7">Tubulin is the major constituent of microtubules, a cylinder consisting of laterally associated linear protofilaments composed of alpha- and beta-tubulin heterodimers. Microtubules grow by the addition of GTP-tubulin dimers to the microtubule end, where a stabilizing cap forms. Below the cap, tubulin dimers are in GDP-bound state, owing to GTPase activity of alpha-tubulin.</text>
</comment>
<dbReference type="Gene3D" id="3.40.50.1440">
    <property type="entry name" value="Tubulin/FtsZ, GTPase domain"/>
    <property type="match status" value="1"/>
</dbReference>
<reference evidence="9 10" key="2">
    <citation type="submission" date="2018-11" db="EMBL/GenBank/DDBJ databases">
        <authorList>
            <consortium name="Pathogen Informatics"/>
        </authorList>
    </citation>
    <scope>NUCLEOTIDE SEQUENCE [LARGE SCALE GENOMIC DNA]</scope>
    <source>
        <strain evidence="9 10">Egypt</strain>
    </source>
</reference>
<dbReference type="SMART" id="SM00864">
    <property type="entry name" value="Tubulin"/>
    <property type="match status" value="1"/>
</dbReference>
<evidence type="ECO:0000256" key="6">
    <source>
        <dbReference type="ARBA" id="ARBA00049117"/>
    </source>
</evidence>
<keyword evidence="4" id="KW-0378">Hydrolase</keyword>